<dbReference type="Gene3D" id="2.30.29.30">
    <property type="entry name" value="Pleckstrin-homology domain (PH domain)/Phosphotyrosine-binding domain (PTB)"/>
    <property type="match status" value="2"/>
</dbReference>
<dbReference type="InterPro" id="IPR019749">
    <property type="entry name" value="Band_41_domain"/>
</dbReference>
<dbReference type="InterPro" id="IPR041243">
    <property type="entry name" value="STI1/HOP_DP"/>
</dbReference>
<dbReference type="FunFam" id="1.10.260.100:FF:000002">
    <property type="entry name" value="Stress-induced-phosphoprotein 1 (Hsp70/Hsp90-organizing)"/>
    <property type="match status" value="1"/>
</dbReference>
<dbReference type="Pfam" id="PF17830">
    <property type="entry name" value="STI1-HOP_DP"/>
    <property type="match status" value="2"/>
</dbReference>
<dbReference type="SMART" id="SM00028">
    <property type="entry name" value="TPR"/>
    <property type="match status" value="9"/>
</dbReference>
<dbReference type="GO" id="GO:0030055">
    <property type="term" value="C:cell-substrate junction"/>
    <property type="evidence" value="ECO:0007669"/>
    <property type="project" value="TreeGrafter"/>
</dbReference>
<dbReference type="InterPro" id="IPR011993">
    <property type="entry name" value="PH-like_dom_sf"/>
</dbReference>
<evidence type="ECO:0000313" key="12">
    <source>
        <dbReference type="EMBL" id="KAJ8337981.1"/>
    </source>
</evidence>
<dbReference type="InterPro" id="IPR037843">
    <property type="entry name" value="Kindlin/fermitin"/>
</dbReference>
<comment type="caution">
    <text evidence="12">The sequence shown here is derived from an EMBL/GenBank/DDBJ whole genome shotgun (WGS) entry which is preliminary data.</text>
</comment>
<keyword evidence="4 9" id="KW-0802">TPR repeat</keyword>
<dbReference type="InterPro" id="IPR040790">
    <property type="entry name" value="Kindlin_2_N"/>
</dbReference>
<dbReference type="FunFam" id="2.30.29.30:FF:000037">
    <property type="entry name" value="Fermitin family homolog 2"/>
    <property type="match status" value="1"/>
</dbReference>
<dbReference type="GO" id="GO:0007159">
    <property type="term" value="P:leukocyte cell-cell adhesion"/>
    <property type="evidence" value="ECO:0007669"/>
    <property type="project" value="TreeGrafter"/>
</dbReference>
<evidence type="ECO:0000313" key="13">
    <source>
        <dbReference type="Proteomes" id="UP001152622"/>
    </source>
</evidence>
<dbReference type="GO" id="GO:0007229">
    <property type="term" value="P:integrin-mediated signaling pathway"/>
    <property type="evidence" value="ECO:0007669"/>
    <property type="project" value="InterPro"/>
</dbReference>
<reference evidence="12" key="1">
    <citation type="journal article" date="2023" name="Science">
        <title>Genome structures resolve the early diversification of teleost fishes.</title>
        <authorList>
            <person name="Parey E."/>
            <person name="Louis A."/>
            <person name="Montfort J."/>
            <person name="Bouchez O."/>
            <person name="Roques C."/>
            <person name="Iampietro C."/>
            <person name="Lluch J."/>
            <person name="Castinel A."/>
            <person name="Donnadieu C."/>
            <person name="Desvignes T."/>
            <person name="Floi Bucao C."/>
            <person name="Jouanno E."/>
            <person name="Wen M."/>
            <person name="Mejri S."/>
            <person name="Dirks R."/>
            <person name="Jansen H."/>
            <person name="Henkel C."/>
            <person name="Chen W.J."/>
            <person name="Zahm M."/>
            <person name="Cabau C."/>
            <person name="Klopp C."/>
            <person name="Thompson A.W."/>
            <person name="Robinson-Rechavi M."/>
            <person name="Braasch I."/>
            <person name="Lecointre G."/>
            <person name="Bobe J."/>
            <person name="Postlethwait J.H."/>
            <person name="Berthelot C."/>
            <person name="Roest Crollius H."/>
            <person name="Guiguen Y."/>
        </authorList>
    </citation>
    <scope>NUCLEOTIDE SEQUENCE</scope>
    <source>
        <strain evidence="12">WJC10195</strain>
    </source>
</reference>
<dbReference type="CDD" id="cd17185">
    <property type="entry name" value="FERM_F1_KIND3"/>
    <property type="match status" value="1"/>
</dbReference>
<dbReference type="SUPFAM" id="SSF48452">
    <property type="entry name" value="TPR-like"/>
    <property type="match status" value="3"/>
</dbReference>
<feature type="repeat" description="TPR" evidence="9">
    <location>
        <begin position="224"/>
        <end position="257"/>
    </location>
</feature>
<dbReference type="Pfam" id="PF13424">
    <property type="entry name" value="TPR_12"/>
    <property type="match status" value="1"/>
</dbReference>
<dbReference type="PROSITE" id="PS50005">
    <property type="entry name" value="TPR"/>
    <property type="match status" value="6"/>
</dbReference>
<feature type="repeat" description="TPR" evidence="9">
    <location>
        <begin position="38"/>
        <end position="71"/>
    </location>
</feature>
<feature type="region of interest" description="Disordered" evidence="10">
    <location>
        <begin position="191"/>
        <end position="220"/>
    </location>
</feature>
<dbReference type="CDD" id="cd01237">
    <property type="entry name" value="PH_fermitin"/>
    <property type="match status" value="1"/>
</dbReference>
<dbReference type="Pfam" id="PF18124">
    <property type="entry name" value="Kindlin_2_N"/>
    <property type="match status" value="1"/>
</dbReference>
<evidence type="ECO:0000256" key="10">
    <source>
        <dbReference type="SAM" id="MobiDB-lite"/>
    </source>
</evidence>
<dbReference type="CDD" id="cd13205">
    <property type="entry name" value="FERM_C_fermitin"/>
    <property type="match status" value="1"/>
</dbReference>
<dbReference type="InterPro" id="IPR035963">
    <property type="entry name" value="FERM_2"/>
</dbReference>
<gene>
    <name evidence="12" type="ORF">SKAU_G00369470</name>
</gene>
<feature type="repeat" description="TPR" evidence="9">
    <location>
        <begin position="299"/>
        <end position="332"/>
    </location>
</feature>
<dbReference type="GO" id="GO:0070527">
    <property type="term" value="P:platelet aggregation"/>
    <property type="evidence" value="ECO:0007669"/>
    <property type="project" value="TreeGrafter"/>
</dbReference>
<dbReference type="OrthoDB" id="10057618at2759"/>
<dbReference type="InterPro" id="IPR019748">
    <property type="entry name" value="FERM_central"/>
</dbReference>
<dbReference type="FunFam" id="2.30.29.30:FF:000057">
    <property type="entry name" value="Fermitin family homolog 2 (Drosophila)"/>
    <property type="match status" value="1"/>
</dbReference>
<dbReference type="InterPro" id="IPR019734">
    <property type="entry name" value="TPR_rpt"/>
</dbReference>
<dbReference type="InterPro" id="IPR001849">
    <property type="entry name" value="PH_domain"/>
</dbReference>
<dbReference type="SMART" id="SM00727">
    <property type="entry name" value="STI1"/>
    <property type="match status" value="2"/>
</dbReference>
<dbReference type="SUPFAM" id="SSF47031">
    <property type="entry name" value="Second domain of FERM"/>
    <property type="match status" value="1"/>
</dbReference>
<dbReference type="InterPro" id="IPR013105">
    <property type="entry name" value="TPR_2"/>
</dbReference>
<dbReference type="SMART" id="SM00233">
    <property type="entry name" value="PH"/>
    <property type="match status" value="1"/>
</dbReference>
<dbReference type="Gene3D" id="1.10.260.100">
    <property type="match status" value="2"/>
</dbReference>
<dbReference type="InterPro" id="IPR011990">
    <property type="entry name" value="TPR-like_helical_dom_sf"/>
</dbReference>
<feature type="repeat" description="TPR" evidence="9">
    <location>
        <begin position="359"/>
        <end position="392"/>
    </location>
</feature>
<keyword evidence="13" id="KW-1185">Reference proteome</keyword>
<dbReference type="PANTHER" id="PTHR16160">
    <property type="entry name" value="FERMITIN 2-RELATED"/>
    <property type="match status" value="1"/>
</dbReference>
<dbReference type="SUPFAM" id="SSF50729">
    <property type="entry name" value="PH domain-like"/>
    <property type="match status" value="2"/>
</dbReference>
<feature type="repeat" description="TPR" evidence="9">
    <location>
        <begin position="4"/>
        <end position="37"/>
    </location>
</feature>
<sequence>MEKVAELKDKGNKALSGGQIEEAVRCYTEALTLDPSNHVLYSNRSAAYAKKGDYESALKDACKTIQIKPDWGKGYSRKAAALEFLKRFEEAKVTYQEGLKHESSNQQLREGLQNMEARLAEKKIMNPFAIPNLYEKLESDPRTRALLSESGYRELLEQLKNRPADLTTKLQDPRVMTTLSVLLGFDLAGAEDDEEEPAPPPSPKTKPQPPPPKEEDLPENKRQALKEKELGNAAYKKKDFAEALKHYEAALQNDPNNMTYLSNQAAVFFEKGEFDECRELCEKAIVLGRENREDYRQIAKAYARIGNSYFKQDKYVEAVQFYNKSLTEHRTPDVLKKCQQAEKIVKEQEKLAYINPEVALEERTKGNEAFQRGDYPLAMKHYSEAIKRNPKDAKLFSNRAACYTKLAEFQLALKDCELCISLEPSFIKGYTRKAGALEAMKDFSKAMDCYQKALELDSNSKEATEGLQRCLVSQAVRNDSPEDVKRRAMADPEVQQIMSDPAMRIILEQMQKDPQALSDHLKNPVIAQKIQKLIDVGLIAIRAHAGLQELYARGYFLYSKGSMAVWDLSVNVEELGPEAPPLSISVTSDLHIGGVILKIVEKTQIKKDWSDHALWWEQKQQWLLRPAWTLDKCGIHADARLTFTPQHKPLLLGLPNGATLRLRACFSGPVFQTVMGICKVLNIRHPEELSLLRPVEEKKKKKDKEPAEEVFDLTEVPLTSASVPSLYNGMPAHFADSPQTEAVYKMLSITQPAPAPENIAKMYRPASVVDKAHIHSRWLDSSRSLLQQGVQENDKIWLRFKYYCFYDLEPKYDVVRLTQLYEQARWAVLLEDIDCTEEEMMLFGALQYHISKVSQSEPQGMKSCPAMDDLDSALQCLEVKMDGESSSIDMLETMTTAPELHDYLKIFRPKRLTLKGYKQYWFTFKDTSISYYKSKEEGFGEPIQQMNLKGCEVAPDVNVAGQKFCIKLLIPAPEGMNEVYLRCENENQYSQWMAACRLASKGKNLADSSFPSEVQNIQAFLSMQRSNPGAQSAQADESINTHSLVSPRYQKKYKAKQLTPRILEAYQNIAQLSLTDAILRFLQIWQALPDFGVSYFVVRFKGSRKDEVLGIANNRLIRIDLGVGDVVKTWRYNNMRQWNVNWDIKQVAIEFDGNVNIAFSCVTANCKIVHEYIGGYIFMSTRSREQSETLNEELFHKLTGGHEAL</sequence>
<dbReference type="GO" id="GO:0033632">
    <property type="term" value="P:regulation of cell-cell adhesion mediated by integrin"/>
    <property type="evidence" value="ECO:0007669"/>
    <property type="project" value="TreeGrafter"/>
</dbReference>
<dbReference type="Pfam" id="PF07719">
    <property type="entry name" value="TPR_2"/>
    <property type="match status" value="1"/>
</dbReference>
<dbReference type="Proteomes" id="UP001152622">
    <property type="component" value="Chromosome 18"/>
</dbReference>
<feature type="domain" description="PH" evidence="11">
    <location>
        <begin position="905"/>
        <end position="1001"/>
    </location>
</feature>
<comment type="function">
    <text evidence="8">Acts as a co-chaperone for HSP90AA1. Mediates the association of the molecular chaperones HSPA8/HSC70 and HSP90.</text>
</comment>
<comment type="subcellular location">
    <subcellularLocation>
        <location evidence="6">Dynein axonemal particle</location>
    </subcellularLocation>
</comment>
<evidence type="ECO:0000256" key="3">
    <source>
        <dbReference type="ARBA" id="ARBA00022737"/>
    </source>
</evidence>
<dbReference type="Gene3D" id="1.25.40.10">
    <property type="entry name" value="Tetratricopeptide repeat domain"/>
    <property type="match status" value="3"/>
</dbReference>
<comment type="similarity">
    <text evidence="1">Belongs to the kindlin family.</text>
</comment>
<dbReference type="SMART" id="SM00295">
    <property type="entry name" value="B41"/>
    <property type="match status" value="1"/>
</dbReference>
<keyword evidence="2" id="KW-0963">Cytoplasm</keyword>
<dbReference type="GO" id="GO:0005178">
    <property type="term" value="F:integrin binding"/>
    <property type="evidence" value="ECO:0007669"/>
    <property type="project" value="TreeGrafter"/>
</dbReference>
<dbReference type="GO" id="GO:0033622">
    <property type="term" value="P:integrin activation"/>
    <property type="evidence" value="ECO:0007669"/>
    <property type="project" value="TreeGrafter"/>
</dbReference>
<feature type="repeat" description="TPR" evidence="9">
    <location>
        <begin position="427"/>
        <end position="460"/>
    </location>
</feature>
<organism evidence="12 13">
    <name type="scientific">Synaphobranchus kaupii</name>
    <name type="common">Kaup's arrowtooth eel</name>
    <dbReference type="NCBI Taxonomy" id="118154"/>
    <lineage>
        <taxon>Eukaryota</taxon>
        <taxon>Metazoa</taxon>
        <taxon>Chordata</taxon>
        <taxon>Craniata</taxon>
        <taxon>Vertebrata</taxon>
        <taxon>Euteleostomi</taxon>
        <taxon>Actinopterygii</taxon>
        <taxon>Neopterygii</taxon>
        <taxon>Teleostei</taxon>
        <taxon>Anguilliformes</taxon>
        <taxon>Synaphobranchidae</taxon>
        <taxon>Synaphobranchus</taxon>
    </lineage>
</organism>
<dbReference type="Pfam" id="PF00373">
    <property type="entry name" value="FERM_M"/>
    <property type="match status" value="1"/>
</dbReference>
<dbReference type="Pfam" id="PF00169">
    <property type="entry name" value="PH"/>
    <property type="match status" value="1"/>
</dbReference>
<evidence type="ECO:0000256" key="7">
    <source>
        <dbReference type="ARBA" id="ARBA00026193"/>
    </source>
</evidence>
<evidence type="ECO:0000256" key="1">
    <source>
        <dbReference type="ARBA" id="ARBA00008052"/>
    </source>
</evidence>
<dbReference type="EMBL" id="JAINUF010000018">
    <property type="protein sequence ID" value="KAJ8337981.1"/>
    <property type="molecule type" value="Genomic_DNA"/>
</dbReference>
<dbReference type="Gene3D" id="3.10.20.90">
    <property type="entry name" value="Phosphatidylinositol 3-kinase Catalytic Subunit, Chain A, domain 1"/>
    <property type="match status" value="2"/>
</dbReference>
<dbReference type="FunFam" id="1.10.260.100:FF:000004">
    <property type="entry name" value="Putative stress-induced-phosphoprotein 1"/>
    <property type="match status" value="1"/>
</dbReference>
<dbReference type="FunFam" id="1.25.40.10:FF:000010">
    <property type="entry name" value="Stress-induced phosphoprotein 1"/>
    <property type="match status" value="1"/>
</dbReference>
<name>A0A9Q1IFU2_SYNKA</name>
<dbReference type="GO" id="GO:0120293">
    <property type="term" value="C:dynein axonemal particle"/>
    <property type="evidence" value="ECO:0007669"/>
    <property type="project" value="UniProtKB-SubCell"/>
</dbReference>
<dbReference type="PROSITE" id="PS50003">
    <property type="entry name" value="PH_DOMAIN"/>
    <property type="match status" value="1"/>
</dbReference>
<accession>A0A9Q1IFU2</accession>
<keyword evidence="3" id="KW-0677">Repeat</keyword>
<keyword evidence="5" id="KW-0130">Cell adhesion</keyword>
<dbReference type="FunFam" id="1.25.40.10:FF:000027">
    <property type="entry name" value="stress-induced-phosphoprotein 1 isoform X1"/>
    <property type="match status" value="1"/>
</dbReference>
<evidence type="ECO:0000256" key="5">
    <source>
        <dbReference type="ARBA" id="ARBA00022889"/>
    </source>
</evidence>
<protein>
    <recommendedName>
        <fullName evidence="7">Stress-induced-phosphoprotein 1</fullName>
    </recommendedName>
</protein>
<dbReference type="PANTHER" id="PTHR16160:SF1">
    <property type="entry name" value="FERMITIN FAMILY HOMOLOG 3"/>
    <property type="match status" value="1"/>
</dbReference>
<evidence type="ECO:0000256" key="9">
    <source>
        <dbReference type="PROSITE-ProRule" id="PRU00339"/>
    </source>
</evidence>
<feature type="compositionally biased region" description="Pro residues" evidence="10">
    <location>
        <begin position="198"/>
        <end position="211"/>
    </location>
</feature>
<evidence type="ECO:0000259" key="11">
    <source>
        <dbReference type="PROSITE" id="PS50003"/>
    </source>
</evidence>
<dbReference type="Pfam" id="PF00515">
    <property type="entry name" value="TPR_1"/>
    <property type="match status" value="1"/>
</dbReference>
<dbReference type="GO" id="GO:0007160">
    <property type="term" value="P:cell-matrix adhesion"/>
    <property type="evidence" value="ECO:0007669"/>
    <property type="project" value="TreeGrafter"/>
</dbReference>
<dbReference type="InterPro" id="IPR037837">
    <property type="entry name" value="PH_Kindlin/fermitin"/>
</dbReference>
<proteinExistence type="inferred from homology"/>
<evidence type="ECO:0000256" key="6">
    <source>
        <dbReference type="ARBA" id="ARBA00024190"/>
    </source>
</evidence>
<evidence type="ECO:0000256" key="2">
    <source>
        <dbReference type="ARBA" id="ARBA00022490"/>
    </source>
</evidence>
<evidence type="ECO:0000256" key="8">
    <source>
        <dbReference type="ARBA" id="ARBA00045590"/>
    </source>
</evidence>
<dbReference type="Pfam" id="PF13414">
    <property type="entry name" value="TPR_11"/>
    <property type="match status" value="2"/>
</dbReference>
<dbReference type="InterPro" id="IPR006636">
    <property type="entry name" value="STI1_HS-bd"/>
</dbReference>
<dbReference type="FunFam" id="1.25.40.10:FF:000020">
    <property type="entry name" value="Stress-induced phosphoprotein 1"/>
    <property type="match status" value="1"/>
</dbReference>
<evidence type="ECO:0000256" key="4">
    <source>
        <dbReference type="ARBA" id="ARBA00022803"/>
    </source>
</evidence>
<dbReference type="AlphaFoldDB" id="A0A9Q1IFU2"/>